<name>A0A2H0WPB5_9BACT</name>
<dbReference type="Gene3D" id="1.10.287.1490">
    <property type="match status" value="1"/>
</dbReference>
<dbReference type="AlphaFoldDB" id="A0A2H0WPB5"/>
<proteinExistence type="predicted"/>
<evidence type="ECO:0000313" key="1">
    <source>
        <dbReference type="EMBL" id="PIS14486.1"/>
    </source>
</evidence>
<comment type="caution">
    <text evidence="1">The sequence shown here is derived from an EMBL/GenBank/DDBJ whole genome shotgun (WGS) entry which is preliminary data.</text>
</comment>
<protein>
    <submittedName>
        <fullName evidence="1">Uncharacterized protein</fullName>
    </submittedName>
</protein>
<accession>A0A2H0WPB5</accession>
<sequence length="115" mass="13207">MTGKNFATKSDIKRLEKAIMANREAIEGNREAIVGNSQEIKSLRQEFSAFKWEVDKKFQDIKEELGAMITKFKDEILSHIDPVMKELAAAREERAILGHQVDDHEKRISHLETVV</sequence>
<dbReference type="InterPro" id="IPR024930">
    <property type="entry name" value="Skp_dom_sf"/>
</dbReference>
<organism evidence="1 2">
    <name type="scientific">Candidatus Shapirobacteria bacterium CG09_land_8_20_14_0_10_39_12</name>
    <dbReference type="NCBI Taxonomy" id="1974885"/>
    <lineage>
        <taxon>Bacteria</taxon>
        <taxon>Candidatus Shapironibacteriota</taxon>
    </lineage>
</organism>
<gene>
    <name evidence="1" type="ORF">COT64_02325</name>
</gene>
<dbReference type="EMBL" id="PEZI01000048">
    <property type="protein sequence ID" value="PIS14486.1"/>
    <property type="molecule type" value="Genomic_DNA"/>
</dbReference>
<evidence type="ECO:0000313" key="2">
    <source>
        <dbReference type="Proteomes" id="UP000230775"/>
    </source>
</evidence>
<reference evidence="2" key="1">
    <citation type="submission" date="2017-09" db="EMBL/GenBank/DDBJ databases">
        <title>Depth-based differentiation of microbial function through sediment-hosted aquifers and enrichment of novel symbionts in the deep terrestrial subsurface.</title>
        <authorList>
            <person name="Probst A.J."/>
            <person name="Ladd B."/>
            <person name="Jarett J.K."/>
            <person name="Geller-Mcgrath D.E."/>
            <person name="Sieber C.M.K."/>
            <person name="Emerson J.B."/>
            <person name="Anantharaman K."/>
            <person name="Thomas B.C."/>
            <person name="Malmstrom R."/>
            <person name="Stieglmeier M."/>
            <person name="Klingl A."/>
            <person name="Woyke T."/>
            <person name="Ryan C.M."/>
            <person name="Banfield J.F."/>
        </authorList>
    </citation>
    <scope>NUCLEOTIDE SEQUENCE [LARGE SCALE GENOMIC DNA]</scope>
</reference>
<dbReference type="Proteomes" id="UP000230775">
    <property type="component" value="Unassembled WGS sequence"/>
</dbReference>
<dbReference type="SUPFAM" id="SSF111384">
    <property type="entry name" value="OmpH-like"/>
    <property type="match status" value="1"/>
</dbReference>